<sequence>MAKIDARLRENVHLLGELLGDTIREQHGDAFFDKIERIRKGAKGARRGSADGARLLQETLDGLGDDELLPMTRAFNQFLNLANIAEQYHQVRRRRPGEAAPFEAGALGGLLERLKGEGFGQDFLARQVGRLDIELVLTAHPTEVSRRTLIQKYDAIAAQLAARDHTDLGAAELGRIELQLQRLIAEAWHTEEIRRSRPTPVEEAKWGFAVIENSLWQAIPNVLRQTDQALHRSTGLRLPLDAAPIRFASWMGGDRDGNPNVTAKVTREVLLLARWVAADLFLRDIDGLIAALSMQTASDELLRQSGESAEPYRALLKGLRERLQATRDWANAAIEHDQPPSPAVLQDNRDLREPLELCYHSLHACGMGMIADGTLLDVLRRVAVFGLFLVRLDIRQDSARHVAALAEITDYLGVGHYEQWDEQQRLAFLQGELNNRRPLLPAHFQPSAETAEVLATCRVVAQAPSSSLGSYVISMARGASDVLAVQLLLKEAGLQRPMRVVPLFETLDDLNNAGPTIDTLLGLPGYRQRLHGPQEVMIGYSDSAKDAGTTAAAWAQYRAQERLVEICREHQVELLLFHGRGGTVGRGGGPAHAAILSQPPGSVAGRFRTTEQGEMIRFKFGLPDIAEQNLSLYLAAVLEATLLPPPMPEPDWRETMEQLAADGVSAYRSVVRDHPQFVEYFRQATPEQELGRLPLGSRPAKRREGGIESLRAIPWIFAWTQTRLMLPAWLGWEHALQAALERGEGDRLRLMRQRWPFFSTRIDMLEMVLAKADADIARRYDERLVTAQLQPLGGDLRDRLSQAVTAVLQLTEQSELLAHSPATLEAFSLRNTYLDPLHLMQTELLARSRQQQDPAQGALEQALLVSVAGIAAGLRNTG</sequence>
<evidence type="ECO:0000256" key="12">
    <source>
        <dbReference type="PROSITE-ProRule" id="PRU10112"/>
    </source>
</evidence>
<comment type="similarity">
    <text evidence="3 10">Belongs to the PEPCase type 1 family.</text>
</comment>
<evidence type="ECO:0000256" key="11">
    <source>
        <dbReference type="PROSITE-ProRule" id="PRU10111"/>
    </source>
</evidence>
<comment type="catalytic activity">
    <reaction evidence="9 10">
        <text>oxaloacetate + phosphate = phosphoenolpyruvate + hydrogencarbonate</text>
        <dbReference type="Rhea" id="RHEA:28370"/>
        <dbReference type="ChEBI" id="CHEBI:16452"/>
        <dbReference type="ChEBI" id="CHEBI:17544"/>
        <dbReference type="ChEBI" id="CHEBI:43474"/>
        <dbReference type="ChEBI" id="CHEBI:58702"/>
        <dbReference type="EC" id="4.1.1.31"/>
    </reaction>
</comment>
<organism evidence="13 14">
    <name type="scientific">Pseudomonas knackmussii</name>
    <dbReference type="NCBI Taxonomy" id="65741"/>
    <lineage>
        <taxon>Bacteria</taxon>
        <taxon>Pseudomonadati</taxon>
        <taxon>Pseudomonadota</taxon>
        <taxon>Gammaproteobacteria</taxon>
        <taxon>Pseudomonadales</taxon>
        <taxon>Pseudomonadaceae</taxon>
        <taxon>Pseudomonas</taxon>
    </lineage>
</organism>
<keyword evidence="14" id="KW-1185">Reference proteome</keyword>
<evidence type="ECO:0000256" key="6">
    <source>
        <dbReference type="ARBA" id="ARBA00022842"/>
    </source>
</evidence>
<keyword evidence="7 10" id="KW-0456">Lyase</keyword>
<dbReference type="InterPro" id="IPR021135">
    <property type="entry name" value="PEP_COase"/>
</dbReference>
<reference evidence="13 14" key="1">
    <citation type="submission" date="2022-04" db="EMBL/GenBank/DDBJ databases">
        <title>Pseudomonas knackmussii B09-2.</title>
        <authorList>
            <person name="Deng Y."/>
        </authorList>
    </citation>
    <scope>NUCLEOTIDE SEQUENCE [LARGE SCALE GENOMIC DNA]</scope>
    <source>
        <strain evidence="13 14">B09-2</strain>
    </source>
</reference>
<dbReference type="HAMAP" id="MF_00595">
    <property type="entry name" value="PEPcase_type1"/>
    <property type="match status" value="1"/>
</dbReference>
<evidence type="ECO:0000256" key="10">
    <source>
        <dbReference type="HAMAP-Rule" id="MF_00595"/>
    </source>
</evidence>
<evidence type="ECO:0000256" key="4">
    <source>
        <dbReference type="ARBA" id="ARBA00012305"/>
    </source>
</evidence>
<evidence type="ECO:0000256" key="9">
    <source>
        <dbReference type="ARBA" id="ARBA00048995"/>
    </source>
</evidence>
<keyword evidence="6 10" id="KW-0460">Magnesium</keyword>
<dbReference type="EC" id="4.1.1.31" evidence="4 10"/>
<dbReference type="Proteomes" id="UP000831189">
    <property type="component" value="Chromosome"/>
</dbReference>
<dbReference type="Gene3D" id="1.20.1440.90">
    <property type="entry name" value="Phosphoenolpyruvate/pyruvate domain"/>
    <property type="match status" value="1"/>
</dbReference>
<evidence type="ECO:0000256" key="1">
    <source>
        <dbReference type="ARBA" id="ARBA00001946"/>
    </source>
</evidence>
<dbReference type="InterPro" id="IPR033129">
    <property type="entry name" value="PEPCASE_His_AS"/>
</dbReference>
<keyword evidence="8 10" id="KW-0120">Carbon dioxide fixation</keyword>
<dbReference type="SUPFAM" id="SSF51621">
    <property type="entry name" value="Phosphoenolpyruvate/pyruvate domain"/>
    <property type="match status" value="1"/>
</dbReference>
<accession>A0ABY4KN31</accession>
<proteinExistence type="inferred from homology"/>
<gene>
    <name evidence="10 13" type="primary">ppc</name>
    <name evidence="13" type="ORF">M0M42_14865</name>
</gene>
<evidence type="ECO:0000313" key="14">
    <source>
        <dbReference type="Proteomes" id="UP000831189"/>
    </source>
</evidence>
<evidence type="ECO:0000256" key="3">
    <source>
        <dbReference type="ARBA" id="ARBA00008346"/>
    </source>
</evidence>
<dbReference type="PANTHER" id="PTHR30523:SF6">
    <property type="entry name" value="PHOSPHOENOLPYRUVATE CARBOXYLASE"/>
    <property type="match status" value="1"/>
</dbReference>
<comment type="subunit">
    <text evidence="10">Homotetramer.</text>
</comment>
<dbReference type="InterPro" id="IPR015813">
    <property type="entry name" value="Pyrv/PenolPyrv_kinase-like_dom"/>
</dbReference>
<comment type="function">
    <text evidence="2 10">Forms oxaloacetate, a four-carbon dicarboxylic acid source for the tricarboxylic acid cycle.</text>
</comment>
<dbReference type="EMBL" id="CP096208">
    <property type="protein sequence ID" value="UPQ81686.1"/>
    <property type="molecule type" value="Genomic_DNA"/>
</dbReference>
<comment type="cofactor">
    <cofactor evidence="1 10">
        <name>Mg(2+)</name>
        <dbReference type="ChEBI" id="CHEBI:18420"/>
    </cofactor>
</comment>
<dbReference type="NCBIfam" id="NF000584">
    <property type="entry name" value="PRK00009.1"/>
    <property type="match status" value="1"/>
</dbReference>
<dbReference type="PRINTS" id="PR00150">
    <property type="entry name" value="PEPCARBXLASE"/>
</dbReference>
<dbReference type="PANTHER" id="PTHR30523">
    <property type="entry name" value="PHOSPHOENOLPYRUVATE CARBOXYLASE"/>
    <property type="match status" value="1"/>
</dbReference>
<evidence type="ECO:0000256" key="2">
    <source>
        <dbReference type="ARBA" id="ARBA00003670"/>
    </source>
</evidence>
<feature type="active site" evidence="10 11">
    <location>
        <position position="140"/>
    </location>
</feature>
<dbReference type="Pfam" id="PF00311">
    <property type="entry name" value="PEPcase"/>
    <property type="match status" value="1"/>
</dbReference>
<evidence type="ECO:0000256" key="7">
    <source>
        <dbReference type="ARBA" id="ARBA00023239"/>
    </source>
</evidence>
<protein>
    <recommendedName>
        <fullName evidence="5 10">Phosphoenolpyruvate carboxylase</fullName>
        <shortName evidence="10">PEPC</shortName>
        <shortName evidence="10">PEPCase</shortName>
        <ecNumber evidence="4 10">4.1.1.31</ecNumber>
    </recommendedName>
</protein>
<dbReference type="InterPro" id="IPR022805">
    <property type="entry name" value="PEP_COase_bac/pln-type"/>
</dbReference>
<evidence type="ECO:0000256" key="8">
    <source>
        <dbReference type="ARBA" id="ARBA00023300"/>
    </source>
</evidence>
<dbReference type="GO" id="GO:0008964">
    <property type="term" value="F:phosphoenolpyruvate carboxylase activity"/>
    <property type="evidence" value="ECO:0007669"/>
    <property type="project" value="UniProtKB-EC"/>
</dbReference>
<feature type="active site" evidence="10 12">
    <location>
        <position position="545"/>
    </location>
</feature>
<evidence type="ECO:0000256" key="5">
    <source>
        <dbReference type="ARBA" id="ARBA00022419"/>
    </source>
</evidence>
<dbReference type="PROSITE" id="PS00393">
    <property type="entry name" value="PEPCASE_2"/>
    <property type="match status" value="1"/>
</dbReference>
<name>A0ABY4KN31_9PSED</name>
<dbReference type="InterPro" id="IPR018129">
    <property type="entry name" value="PEP_COase_Lys_AS"/>
</dbReference>
<evidence type="ECO:0000313" key="13">
    <source>
        <dbReference type="EMBL" id="UPQ81686.1"/>
    </source>
</evidence>
<dbReference type="PROSITE" id="PS00781">
    <property type="entry name" value="PEPCASE_1"/>
    <property type="match status" value="1"/>
</dbReference>